<evidence type="ECO:0000313" key="18">
    <source>
        <dbReference type="Proteomes" id="UP000807825"/>
    </source>
</evidence>
<evidence type="ECO:0000256" key="13">
    <source>
        <dbReference type="ARBA" id="ARBA00033470"/>
    </source>
</evidence>
<protein>
    <recommendedName>
        <fullName evidence="6">Phosphoenolpyruvate synthase</fullName>
        <ecNumber evidence="5">2.7.9.2</ecNumber>
    </recommendedName>
    <alternativeName>
        <fullName evidence="13">Pyruvate, water dikinase</fullName>
    </alternativeName>
</protein>
<proteinExistence type="inferred from homology"/>
<feature type="non-terminal residue" evidence="17">
    <location>
        <position position="532"/>
    </location>
</feature>
<accession>A0A9D6Z585</accession>
<feature type="domain" description="Pyruvate phosphate dikinase AMP/ATP-binding" evidence="16">
    <location>
        <begin position="138"/>
        <end position="442"/>
    </location>
</feature>
<dbReference type="PANTHER" id="PTHR43030:SF1">
    <property type="entry name" value="PHOSPHOENOLPYRUVATE SYNTHASE"/>
    <property type="match status" value="1"/>
</dbReference>
<dbReference type="AlphaFoldDB" id="A0A9D6Z585"/>
<dbReference type="GO" id="GO:0005524">
    <property type="term" value="F:ATP binding"/>
    <property type="evidence" value="ECO:0007669"/>
    <property type="project" value="UniProtKB-KW"/>
</dbReference>
<evidence type="ECO:0000256" key="2">
    <source>
        <dbReference type="ARBA" id="ARBA00002988"/>
    </source>
</evidence>
<sequence length="532" mass="58250">MAKLLQLFKKIFGRKRQKSDSASIHELRAAFSTRYHNFKLLLTANNKALEIMSDLEKALEGNQTFGMSFVRSNSTAVLVNVFRIIKNLDELAPGKYSELYGRFRVIQDSMNRVLTFKKMPKGDFLTLPLKSVTREMLDQVGSKMANVAEIKNEINLPVPSGFVISALAYERFVRHNDLQAEIDRRIQAADSDKLDDLYALSSDIQQLIMRSSVPEDVETSILGAYSEILTETSPGVKVSLRSSALGEDVAGTTFAGQFRSILNVGEDHIIDAYKEVVASKYGLPAVSYRMARGIPDEDVAMCVGCMAMVDAVAGGVMYSSNPLNIRDKSIFIDAVWGLPKAVVDGTVDPDVFVVSRNPIEVIHKDIKQKRLEFRCFPDEGVCRLEVPDDRANLSSLTDQQAESLALMAVKLEEYYGSPQDIEWAVSPEGSIYILQCRPLQQVALASDATPGLDAELENETSLTRGGVTASPGVACGPVFVVRNDVDKLKFPDGAVLVTAQSLPRWAPLLSHAAGVVTELGGVAGHLANVARE</sequence>
<evidence type="ECO:0000256" key="10">
    <source>
        <dbReference type="ARBA" id="ARBA00022777"/>
    </source>
</evidence>
<evidence type="ECO:0000256" key="4">
    <source>
        <dbReference type="ARBA" id="ARBA00007837"/>
    </source>
</evidence>
<dbReference type="SUPFAM" id="SSF52009">
    <property type="entry name" value="Phosphohistidine domain"/>
    <property type="match status" value="1"/>
</dbReference>
<comment type="pathway">
    <text evidence="3">Carbohydrate biosynthesis; gluconeogenesis.</text>
</comment>
<dbReference type="InterPro" id="IPR008279">
    <property type="entry name" value="PEP-util_enz_mobile_dom"/>
</dbReference>
<dbReference type="EMBL" id="JACRDE010000461">
    <property type="protein sequence ID" value="MBI5251307.1"/>
    <property type="molecule type" value="Genomic_DNA"/>
</dbReference>
<dbReference type="Pfam" id="PF00391">
    <property type="entry name" value="PEP-utilizers"/>
    <property type="match status" value="1"/>
</dbReference>
<dbReference type="Proteomes" id="UP000807825">
    <property type="component" value="Unassembled WGS sequence"/>
</dbReference>
<evidence type="ECO:0000259" key="16">
    <source>
        <dbReference type="Pfam" id="PF01326"/>
    </source>
</evidence>
<name>A0A9D6Z585_9BACT</name>
<dbReference type="PANTHER" id="PTHR43030">
    <property type="entry name" value="PHOSPHOENOLPYRUVATE SYNTHASE"/>
    <property type="match status" value="1"/>
</dbReference>
<dbReference type="InterPro" id="IPR013815">
    <property type="entry name" value="ATP_grasp_subdomain_1"/>
</dbReference>
<dbReference type="Pfam" id="PF01326">
    <property type="entry name" value="PPDK_N"/>
    <property type="match status" value="1"/>
</dbReference>
<evidence type="ECO:0000256" key="6">
    <source>
        <dbReference type="ARBA" id="ARBA00021623"/>
    </source>
</evidence>
<evidence type="ECO:0000256" key="11">
    <source>
        <dbReference type="ARBA" id="ARBA00022840"/>
    </source>
</evidence>
<dbReference type="InterPro" id="IPR002192">
    <property type="entry name" value="PPDK_AMP/ATP-bd"/>
</dbReference>
<dbReference type="GO" id="GO:0008986">
    <property type="term" value="F:pyruvate, water dikinase activity"/>
    <property type="evidence" value="ECO:0007669"/>
    <property type="project" value="UniProtKB-EC"/>
</dbReference>
<keyword evidence="8" id="KW-0479">Metal-binding</keyword>
<feature type="domain" description="PEP-utilising enzyme mobile" evidence="15">
    <location>
        <begin position="490"/>
        <end position="532"/>
    </location>
</feature>
<dbReference type="InterPro" id="IPR006319">
    <property type="entry name" value="PEP_synth"/>
</dbReference>
<dbReference type="SUPFAM" id="SSF56059">
    <property type="entry name" value="Glutathione synthetase ATP-binding domain-like"/>
    <property type="match status" value="1"/>
</dbReference>
<comment type="caution">
    <text evidence="17">The sequence shown here is derived from an EMBL/GenBank/DDBJ whole genome shotgun (WGS) entry which is preliminary data.</text>
</comment>
<evidence type="ECO:0000256" key="7">
    <source>
        <dbReference type="ARBA" id="ARBA00022679"/>
    </source>
</evidence>
<keyword evidence="7" id="KW-0808">Transferase</keyword>
<dbReference type="Gene3D" id="3.50.30.10">
    <property type="entry name" value="Phosphohistidine domain"/>
    <property type="match status" value="1"/>
</dbReference>
<keyword evidence="11" id="KW-0067">ATP-binding</keyword>
<reference evidence="17" key="1">
    <citation type="submission" date="2020-07" db="EMBL/GenBank/DDBJ databases">
        <title>Huge and variable diversity of episymbiotic CPR bacteria and DPANN archaea in groundwater ecosystems.</title>
        <authorList>
            <person name="He C.Y."/>
            <person name="Keren R."/>
            <person name="Whittaker M."/>
            <person name="Farag I.F."/>
            <person name="Doudna J."/>
            <person name="Cate J.H.D."/>
            <person name="Banfield J.F."/>
        </authorList>
    </citation>
    <scope>NUCLEOTIDE SEQUENCE</scope>
    <source>
        <strain evidence="17">NC_groundwater_1664_Pr3_B-0.1um_52_9</strain>
    </source>
</reference>
<dbReference type="GO" id="GO:0046872">
    <property type="term" value="F:metal ion binding"/>
    <property type="evidence" value="ECO:0007669"/>
    <property type="project" value="UniProtKB-KW"/>
</dbReference>
<keyword evidence="12" id="KW-0460">Magnesium</keyword>
<evidence type="ECO:0000256" key="3">
    <source>
        <dbReference type="ARBA" id="ARBA00004742"/>
    </source>
</evidence>
<evidence type="ECO:0000313" key="17">
    <source>
        <dbReference type="EMBL" id="MBI5251307.1"/>
    </source>
</evidence>
<organism evidence="17 18">
    <name type="scientific">Desulfomonile tiedjei</name>
    <dbReference type="NCBI Taxonomy" id="2358"/>
    <lineage>
        <taxon>Bacteria</taxon>
        <taxon>Pseudomonadati</taxon>
        <taxon>Thermodesulfobacteriota</taxon>
        <taxon>Desulfomonilia</taxon>
        <taxon>Desulfomonilales</taxon>
        <taxon>Desulfomonilaceae</taxon>
        <taxon>Desulfomonile</taxon>
    </lineage>
</organism>
<dbReference type="Gene3D" id="3.30.470.20">
    <property type="entry name" value="ATP-grasp fold, B domain"/>
    <property type="match status" value="1"/>
</dbReference>
<evidence type="ECO:0000256" key="12">
    <source>
        <dbReference type="ARBA" id="ARBA00022842"/>
    </source>
</evidence>
<dbReference type="EC" id="2.7.9.2" evidence="5"/>
<evidence type="ECO:0000256" key="8">
    <source>
        <dbReference type="ARBA" id="ARBA00022723"/>
    </source>
</evidence>
<evidence type="ECO:0000259" key="15">
    <source>
        <dbReference type="Pfam" id="PF00391"/>
    </source>
</evidence>
<dbReference type="Gene3D" id="3.30.1490.20">
    <property type="entry name" value="ATP-grasp fold, A domain"/>
    <property type="match status" value="1"/>
</dbReference>
<gene>
    <name evidence="17" type="ORF">HY912_17600</name>
</gene>
<evidence type="ECO:0000256" key="1">
    <source>
        <dbReference type="ARBA" id="ARBA00001946"/>
    </source>
</evidence>
<keyword evidence="9" id="KW-0547">Nucleotide-binding</keyword>
<evidence type="ECO:0000256" key="5">
    <source>
        <dbReference type="ARBA" id="ARBA00011996"/>
    </source>
</evidence>
<comment type="cofactor">
    <cofactor evidence="1">
        <name>Mg(2+)</name>
        <dbReference type="ChEBI" id="CHEBI:18420"/>
    </cofactor>
</comment>
<keyword evidence="17" id="KW-0670">Pyruvate</keyword>
<comment type="catalytic activity">
    <reaction evidence="14">
        <text>pyruvate + ATP + H2O = phosphoenolpyruvate + AMP + phosphate + 2 H(+)</text>
        <dbReference type="Rhea" id="RHEA:11364"/>
        <dbReference type="ChEBI" id="CHEBI:15361"/>
        <dbReference type="ChEBI" id="CHEBI:15377"/>
        <dbReference type="ChEBI" id="CHEBI:15378"/>
        <dbReference type="ChEBI" id="CHEBI:30616"/>
        <dbReference type="ChEBI" id="CHEBI:43474"/>
        <dbReference type="ChEBI" id="CHEBI:58702"/>
        <dbReference type="ChEBI" id="CHEBI:456215"/>
        <dbReference type="EC" id="2.7.9.2"/>
    </reaction>
</comment>
<dbReference type="InterPro" id="IPR036637">
    <property type="entry name" value="Phosphohistidine_dom_sf"/>
</dbReference>
<evidence type="ECO:0000256" key="14">
    <source>
        <dbReference type="ARBA" id="ARBA00047700"/>
    </source>
</evidence>
<evidence type="ECO:0000256" key="9">
    <source>
        <dbReference type="ARBA" id="ARBA00022741"/>
    </source>
</evidence>
<comment type="similarity">
    <text evidence="4">Belongs to the PEP-utilizing enzyme family.</text>
</comment>
<keyword evidence="10" id="KW-0418">Kinase</keyword>
<comment type="function">
    <text evidence="2">Catalyzes the phosphorylation of pyruvate to phosphoenolpyruvate.</text>
</comment>